<gene>
    <name evidence="1" type="ORF">EWM64_g9847</name>
</gene>
<sequence length="153" mass="17741">MVLTGKNALPYQNNENAIQLWEALESHWNNNEFAVDVQDNYRIVHFRSLQEEDNVLLQYLPQTPGPAMDNFLRKHFIWSLRVNLEAGDISEDDDYTDNAFTSFCEDMGLTFIEDNKKKPRASPNHTGWQTDIGREYLELELTGLTIPDNSVNF</sequence>
<proteinExistence type="predicted"/>
<protein>
    <submittedName>
        <fullName evidence="1">Uncharacterized protein</fullName>
    </submittedName>
</protein>
<accession>A0A4Y9ZI97</accession>
<evidence type="ECO:0000313" key="1">
    <source>
        <dbReference type="EMBL" id="TFY74164.1"/>
    </source>
</evidence>
<organism evidence="1 2">
    <name type="scientific">Hericium alpestre</name>
    <dbReference type="NCBI Taxonomy" id="135208"/>
    <lineage>
        <taxon>Eukaryota</taxon>
        <taxon>Fungi</taxon>
        <taxon>Dikarya</taxon>
        <taxon>Basidiomycota</taxon>
        <taxon>Agaricomycotina</taxon>
        <taxon>Agaricomycetes</taxon>
        <taxon>Russulales</taxon>
        <taxon>Hericiaceae</taxon>
        <taxon>Hericium</taxon>
    </lineage>
</organism>
<comment type="caution">
    <text evidence="1">The sequence shown here is derived from an EMBL/GenBank/DDBJ whole genome shotgun (WGS) entry which is preliminary data.</text>
</comment>
<dbReference type="Proteomes" id="UP000298061">
    <property type="component" value="Unassembled WGS sequence"/>
</dbReference>
<dbReference type="AlphaFoldDB" id="A0A4Y9ZI97"/>
<name>A0A4Y9ZI97_9AGAM</name>
<evidence type="ECO:0000313" key="2">
    <source>
        <dbReference type="Proteomes" id="UP000298061"/>
    </source>
</evidence>
<keyword evidence="2" id="KW-1185">Reference proteome</keyword>
<dbReference type="EMBL" id="SFCI01002255">
    <property type="protein sequence ID" value="TFY74164.1"/>
    <property type="molecule type" value="Genomic_DNA"/>
</dbReference>
<dbReference type="OrthoDB" id="3263651at2759"/>
<reference evidence="1 2" key="1">
    <citation type="submission" date="2019-02" db="EMBL/GenBank/DDBJ databases">
        <title>Genome sequencing of the rare red list fungi Hericium alpestre (H. flagellum).</title>
        <authorList>
            <person name="Buettner E."/>
            <person name="Kellner H."/>
        </authorList>
    </citation>
    <scope>NUCLEOTIDE SEQUENCE [LARGE SCALE GENOMIC DNA]</scope>
    <source>
        <strain evidence="1 2">DSM 108284</strain>
    </source>
</reference>